<dbReference type="PANTHER" id="PTHR13847:SF201">
    <property type="entry name" value="PUTATIBE OXIDOREDUCTASE"/>
    <property type="match status" value="1"/>
</dbReference>
<dbReference type="EMBL" id="BAAAEJ010000004">
    <property type="protein sequence ID" value="GAA0386776.1"/>
    <property type="molecule type" value="Genomic_DNA"/>
</dbReference>
<gene>
    <name evidence="3" type="ORF">GCM10009093_12010</name>
</gene>
<evidence type="ECO:0000313" key="3">
    <source>
        <dbReference type="EMBL" id="GAA0386776.1"/>
    </source>
</evidence>
<organism evidence="3 4">
    <name type="scientific">Brevundimonas terrae</name>
    <dbReference type="NCBI Taxonomy" id="363631"/>
    <lineage>
        <taxon>Bacteria</taxon>
        <taxon>Pseudomonadati</taxon>
        <taxon>Pseudomonadota</taxon>
        <taxon>Alphaproteobacteria</taxon>
        <taxon>Caulobacterales</taxon>
        <taxon>Caulobacteraceae</taxon>
        <taxon>Brevundimonas</taxon>
    </lineage>
</organism>
<keyword evidence="4" id="KW-1185">Reference proteome</keyword>
<dbReference type="Pfam" id="PF01266">
    <property type="entry name" value="DAO"/>
    <property type="match status" value="1"/>
</dbReference>
<sequence>MEQETSPPSPSATAERDLRTGHPLWADSNALGVATKALSTSTAVDIAIIGAGVTGAFMAHALASSADNLKEAFRRSPQILVLDRRPPLQGSTLASTAMLQWEIDLPLVELTKKIGLEKASRAYRRCYRALEDLTELVRSEHIRCAFEERATLYLAGDQYGSRALATEVEARTDLGLPSQYLSASDLRERFGIDRTGAILSQGSASANPGQLAAALLRRSIDLGTRVISPAEVLDVLADPEGVSLKLAHGVVVRARKVVFCTGYELPEMVRIPKADILSTWAIASDRSAIMPDWLKSMMVWEASDPYLYFRSTPDGRIILGGEDEEDPERHTISRLLDTKAAILKKKLEQLVPDISLEPQYKWAGAFGSSTTGLPFIAPAKDMNNVWVVAGLGGNGITYSVIASQIITAAFSGSNDKDSDLYL</sequence>
<accession>A0ABN0Y884</accession>
<evidence type="ECO:0000313" key="4">
    <source>
        <dbReference type="Proteomes" id="UP001500791"/>
    </source>
</evidence>
<dbReference type="PANTHER" id="PTHR13847">
    <property type="entry name" value="SARCOSINE DEHYDROGENASE-RELATED"/>
    <property type="match status" value="1"/>
</dbReference>
<proteinExistence type="predicted"/>
<dbReference type="SUPFAM" id="SSF51905">
    <property type="entry name" value="FAD/NAD(P)-binding domain"/>
    <property type="match status" value="1"/>
</dbReference>
<dbReference type="Gene3D" id="3.30.9.10">
    <property type="entry name" value="D-Amino Acid Oxidase, subunit A, domain 2"/>
    <property type="match status" value="1"/>
</dbReference>
<reference evidence="3 4" key="1">
    <citation type="journal article" date="2019" name="Int. J. Syst. Evol. Microbiol.">
        <title>The Global Catalogue of Microorganisms (GCM) 10K type strain sequencing project: providing services to taxonomists for standard genome sequencing and annotation.</title>
        <authorList>
            <consortium name="The Broad Institute Genomics Platform"/>
            <consortium name="The Broad Institute Genome Sequencing Center for Infectious Disease"/>
            <person name="Wu L."/>
            <person name="Ma J."/>
        </authorList>
    </citation>
    <scope>NUCLEOTIDE SEQUENCE [LARGE SCALE GENOMIC DNA]</scope>
    <source>
        <strain evidence="3 4">JCM 13476</strain>
    </source>
</reference>
<dbReference type="Proteomes" id="UP001500791">
    <property type="component" value="Unassembled WGS sequence"/>
</dbReference>
<feature type="domain" description="FAD dependent oxidoreductase" evidence="2">
    <location>
        <begin position="45"/>
        <end position="408"/>
    </location>
</feature>
<evidence type="ECO:0000259" key="2">
    <source>
        <dbReference type="Pfam" id="PF01266"/>
    </source>
</evidence>
<dbReference type="RefSeq" id="WP_167179325.1">
    <property type="nucleotide sequence ID" value="NZ_BAAAEJ010000004.1"/>
</dbReference>
<keyword evidence="1" id="KW-0560">Oxidoreductase</keyword>
<comment type="caution">
    <text evidence="3">The sequence shown here is derived from an EMBL/GenBank/DDBJ whole genome shotgun (WGS) entry which is preliminary data.</text>
</comment>
<dbReference type="InterPro" id="IPR006076">
    <property type="entry name" value="FAD-dep_OxRdtase"/>
</dbReference>
<dbReference type="Gene3D" id="3.50.50.60">
    <property type="entry name" value="FAD/NAD(P)-binding domain"/>
    <property type="match status" value="1"/>
</dbReference>
<evidence type="ECO:0000256" key="1">
    <source>
        <dbReference type="ARBA" id="ARBA00023002"/>
    </source>
</evidence>
<name>A0ABN0Y884_9CAUL</name>
<dbReference type="InterPro" id="IPR036188">
    <property type="entry name" value="FAD/NAD-bd_sf"/>
</dbReference>
<protein>
    <submittedName>
        <fullName evidence="3">FAD-binding oxidoreductase</fullName>
    </submittedName>
</protein>